<reference evidence="2" key="1">
    <citation type="submission" date="2023-07" db="EMBL/GenBank/DDBJ databases">
        <authorList>
            <consortium name="CYATHOMIX"/>
        </authorList>
    </citation>
    <scope>NUCLEOTIDE SEQUENCE</scope>
    <source>
        <strain evidence="2">N/A</strain>
    </source>
</reference>
<evidence type="ECO:0000313" key="2">
    <source>
        <dbReference type="EMBL" id="CAJ0608886.1"/>
    </source>
</evidence>
<organism evidence="2 3">
    <name type="scientific">Cylicocyclus nassatus</name>
    <name type="common">Nematode worm</name>
    <dbReference type="NCBI Taxonomy" id="53992"/>
    <lineage>
        <taxon>Eukaryota</taxon>
        <taxon>Metazoa</taxon>
        <taxon>Ecdysozoa</taxon>
        <taxon>Nematoda</taxon>
        <taxon>Chromadorea</taxon>
        <taxon>Rhabditida</taxon>
        <taxon>Rhabditina</taxon>
        <taxon>Rhabditomorpha</taxon>
        <taxon>Strongyloidea</taxon>
        <taxon>Strongylidae</taxon>
        <taxon>Cylicocyclus</taxon>
    </lineage>
</organism>
<protein>
    <submittedName>
        <fullName evidence="2">Uncharacterized protein</fullName>
    </submittedName>
</protein>
<keyword evidence="1" id="KW-0472">Membrane</keyword>
<keyword evidence="1" id="KW-1133">Transmembrane helix</keyword>
<keyword evidence="3" id="KW-1185">Reference proteome</keyword>
<dbReference type="EMBL" id="CATQJL010000326">
    <property type="protein sequence ID" value="CAJ0608886.1"/>
    <property type="molecule type" value="Genomic_DNA"/>
</dbReference>
<feature type="transmembrane region" description="Helical" evidence="1">
    <location>
        <begin position="79"/>
        <end position="105"/>
    </location>
</feature>
<name>A0AA36MDZ0_CYLNA</name>
<feature type="transmembrane region" description="Helical" evidence="1">
    <location>
        <begin position="37"/>
        <end position="59"/>
    </location>
</feature>
<dbReference type="AlphaFoldDB" id="A0AA36MDZ0"/>
<dbReference type="Proteomes" id="UP001176961">
    <property type="component" value="Unassembled WGS sequence"/>
</dbReference>
<feature type="transmembrane region" description="Helical" evidence="1">
    <location>
        <begin position="156"/>
        <end position="175"/>
    </location>
</feature>
<evidence type="ECO:0000313" key="3">
    <source>
        <dbReference type="Proteomes" id="UP001176961"/>
    </source>
</evidence>
<proteinExistence type="predicted"/>
<evidence type="ECO:0000256" key="1">
    <source>
        <dbReference type="SAM" id="Phobius"/>
    </source>
</evidence>
<keyword evidence="1" id="KW-0812">Transmembrane</keyword>
<sequence>MIFVFYCYGNFVSQVLLQNSLQPATEYMPQSEKLRGAWILAGLYAAIMVESATAGVLFHATLAEMIDHSRMSVQQRDSIAIIILTFVVVSLIGYILTIPFLCYAVQRHSATALVPYLVWRMLFSIIILTVVVWQATALPKRPLLFRSAFFDRQLPVAVAEILVGTIFFGIALRAHREFTTKRLTRERHMDNDPFL</sequence>
<comment type="caution">
    <text evidence="2">The sequence shown here is derived from an EMBL/GenBank/DDBJ whole genome shotgun (WGS) entry which is preliminary data.</text>
</comment>
<feature type="transmembrane region" description="Helical" evidence="1">
    <location>
        <begin position="117"/>
        <end position="136"/>
    </location>
</feature>
<accession>A0AA36MDZ0</accession>
<gene>
    <name evidence="2" type="ORF">CYNAS_LOCUS20869</name>
</gene>